<feature type="transmembrane region" description="Helical" evidence="1">
    <location>
        <begin position="176"/>
        <end position="195"/>
    </location>
</feature>
<sequence length="230" mass="23245">MLVPAPLALLAPFVPTLGLVAAGLGIVTGVPQVVRLLRTPDASGLSYPSAVLGVLSSSGWLLYGLQLLDPAQLVANVPGLLCALATLVLIARRLGLRLAPAALAAAAWAGVLTAATLLGGPVLVGIAATVVSLVKMLPQVLVVLSRTPLHGLAPGTFALTQLSATLWSVYGAATAQTSVTVCSVISLLLATVVLSRRCPPLVVVRALHEGRWGTPGRLLVAPVAPLVLAA</sequence>
<keyword evidence="3" id="KW-1185">Reference proteome</keyword>
<dbReference type="Pfam" id="PF03083">
    <property type="entry name" value="MtN3_slv"/>
    <property type="match status" value="1"/>
</dbReference>
<gene>
    <name evidence="2" type="ORF">ACFFVI_00850</name>
</gene>
<dbReference type="RefSeq" id="WP_380136219.1">
    <property type="nucleotide sequence ID" value="NZ_JBHLUI010000006.1"/>
</dbReference>
<dbReference type="InterPro" id="IPR004316">
    <property type="entry name" value="SWEET_rpt"/>
</dbReference>
<comment type="caution">
    <text evidence="2">The sequence shown here is derived from an EMBL/GenBank/DDBJ whole genome shotgun (WGS) entry which is preliminary data.</text>
</comment>
<organism evidence="2 3">
    <name type="scientific">Kineococcus gynurae</name>
    <dbReference type="NCBI Taxonomy" id="452979"/>
    <lineage>
        <taxon>Bacteria</taxon>
        <taxon>Bacillati</taxon>
        <taxon>Actinomycetota</taxon>
        <taxon>Actinomycetes</taxon>
        <taxon>Kineosporiales</taxon>
        <taxon>Kineosporiaceae</taxon>
        <taxon>Kineococcus</taxon>
    </lineage>
</organism>
<protein>
    <submittedName>
        <fullName evidence="2">SemiSWEET family transporter</fullName>
    </submittedName>
</protein>
<accession>A0ABV5LN43</accession>
<reference evidence="2 3" key="1">
    <citation type="submission" date="2024-09" db="EMBL/GenBank/DDBJ databases">
        <authorList>
            <person name="Sun Q."/>
            <person name="Mori K."/>
        </authorList>
    </citation>
    <scope>NUCLEOTIDE SEQUENCE [LARGE SCALE GENOMIC DNA]</scope>
    <source>
        <strain evidence="2 3">TISTR 1856</strain>
    </source>
</reference>
<dbReference type="Proteomes" id="UP001589748">
    <property type="component" value="Unassembled WGS sequence"/>
</dbReference>
<feature type="transmembrane region" description="Helical" evidence="1">
    <location>
        <begin position="71"/>
        <end position="91"/>
    </location>
</feature>
<proteinExistence type="predicted"/>
<keyword evidence="1" id="KW-0472">Membrane</keyword>
<evidence type="ECO:0000313" key="3">
    <source>
        <dbReference type="Proteomes" id="UP001589748"/>
    </source>
</evidence>
<feature type="transmembrane region" description="Helical" evidence="1">
    <location>
        <begin position="98"/>
        <end position="118"/>
    </location>
</feature>
<feature type="transmembrane region" description="Helical" evidence="1">
    <location>
        <begin position="45"/>
        <end position="65"/>
    </location>
</feature>
<evidence type="ECO:0000313" key="2">
    <source>
        <dbReference type="EMBL" id="MFB9375506.1"/>
    </source>
</evidence>
<evidence type="ECO:0000256" key="1">
    <source>
        <dbReference type="SAM" id="Phobius"/>
    </source>
</evidence>
<feature type="transmembrane region" description="Helical" evidence="1">
    <location>
        <begin position="12"/>
        <end position="33"/>
    </location>
</feature>
<keyword evidence="1" id="KW-1133">Transmembrane helix</keyword>
<name>A0ABV5LN43_9ACTN</name>
<dbReference type="Gene3D" id="1.20.1280.290">
    <property type="match status" value="2"/>
</dbReference>
<dbReference type="EMBL" id="JBHMDM010000001">
    <property type="protein sequence ID" value="MFB9375506.1"/>
    <property type="molecule type" value="Genomic_DNA"/>
</dbReference>
<keyword evidence="1" id="KW-0812">Transmembrane</keyword>
<feature type="transmembrane region" description="Helical" evidence="1">
    <location>
        <begin position="151"/>
        <end position="170"/>
    </location>
</feature>